<organism evidence="2 3">
    <name type="scientific">Algibacter pectinivorans</name>
    <dbReference type="NCBI Taxonomy" id="870482"/>
    <lineage>
        <taxon>Bacteria</taxon>
        <taxon>Pseudomonadati</taxon>
        <taxon>Bacteroidota</taxon>
        <taxon>Flavobacteriia</taxon>
        <taxon>Flavobacteriales</taxon>
        <taxon>Flavobacteriaceae</taxon>
        <taxon>Algibacter</taxon>
    </lineage>
</organism>
<keyword evidence="3" id="KW-1185">Reference proteome</keyword>
<proteinExistence type="predicted"/>
<dbReference type="EMBL" id="FOMI01000003">
    <property type="protein sequence ID" value="SFD03889.1"/>
    <property type="molecule type" value="Genomic_DNA"/>
</dbReference>
<protein>
    <recommendedName>
        <fullName evidence="4">YcxB-like protein</fullName>
    </recommendedName>
</protein>
<sequence length="132" mass="15692">MIETKAFSLTKENYYKIVLLTRFKKSWWLYLIMILIAIFNLPKFGNDSFSTFFIIFSFSYPFIISIYLYFWTGLKGHNPVFSETHLSFNNAYLYFKRVGNESKLVANSSQKAVSKNNYWLIYIAENQPIYIP</sequence>
<evidence type="ECO:0000256" key="1">
    <source>
        <dbReference type="SAM" id="Phobius"/>
    </source>
</evidence>
<keyword evidence="1" id="KW-0472">Membrane</keyword>
<evidence type="ECO:0000313" key="2">
    <source>
        <dbReference type="EMBL" id="SFD03889.1"/>
    </source>
</evidence>
<evidence type="ECO:0008006" key="4">
    <source>
        <dbReference type="Google" id="ProtNLM"/>
    </source>
</evidence>
<accession>A0A1I1P236</accession>
<dbReference type="STRING" id="870482.SAMN04487987_103106"/>
<feature type="transmembrane region" description="Helical" evidence="1">
    <location>
        <begin position="51"/>
        <end position="70"/>
    </location>
</feature>
<dbReference type="Proteomes" id="UP000199439">
    <property type="component" value="Unassembled WGS sequence"/>
</dbReference>
<dbReference type="RefSeq" id="WP_092850122.1">
    <property type="nucleotide sequence ID" value="NZ_FOMI01000003.1"/>
</dbReference>
<evidence type="ECO:0000313" key="3">
    <source>
        <dbReference type="Proteomes" id="UP000199439"/>
    </source>
</evidence>
<gene>
    <name evidence="2" type="ORF">SAMN04487987_103106</name>
</gene>
<keyword evidence="1" id="KW-1133">Transmembrane helix</keyword>
<feature type="transmembrane region" description="Helical" evidence="1">
    <location>
        <begin position="27"/>
        <end position="45"/>
    </location>
</feature>
<name>A0A1I1P236_9FLAO</name>
<dbReference type="AlphaFoldDB" id="A0A1I1P236"/>
<keyword evidence="1" id="KW-0812">Transmembrane</keyword>
<dbReference type="OrthoDB" id="1352552at2"/>
<reference evidence="3" key="1">
    <citation type="submission" date="2016-10" db="EMBL/GenBank/DDBJ databases">
        <authorList>
            <person name="Varghese N."/>
            <person name="Submissions S."/>
        </authorList>
    </citation>
    <scope>NUCLEOTIDE SEQUENCE [LARGE SCALE GENOMIC DNA]</scope>
    <source>
        <strain evidence="3">DSM 25730</strain>
    </source>
</reference>